<evidence type="ECO:0000256" key="2">
    <source>
        <dbReference type="ARBA" id="ARBA00004141"/>
    </source>
</evidence>
<comment type="caution">
    <text evidence="11">The sequence shown here is derived from an EMBL/GenBank/DDBJ whole genome shotgun (WGS) entry which is preliminary data.</text>
</comment>
<feature type="transmembrane region" description="Helical" evidence="9">
    <location>
        <begin position="426"/>
        <end position="443"/>
    </location>
</feature>
<keyword evidence="8 9" id="KW-0472">Membrane</keyword>
<evidence type="ECO:0000256" key="5">
    <source>
        <dbReference type="ARBA" id="ARBA00022692"/>
    </source>
</evidence>
<dbReference type="GO" id="GO:0030313">
    <property type="term" value="C:cell envelope"/>
    <property type="evidence" value="ECO:0007669"/>
    <property type="project" value="UniProtKB-SubCell"/>
</dbReference>
<feature type="transmembrane region" description="Helical" evidence="9">
    <location>
        <begin position="284"/>
        <end position="306"/>
    </location>
</feature>
<dbReference type="STRING" id="1385369.N825_02765"/>
<comment type="similarity">
    <text evidence="4">Belongs to the peptidase M50B family.</text>
</comment>
<evidence type="ECO:0000256" key="9">
    <source>
        <dbReference type="SAM" id="Phobius"/>
    </source>
</evidence>
<dbReference type="InterPro" id="IPR050465">
    <property type="entry name" value="UPF0194_transport"/>
</dbReference>
<feature type="transmembrane region" description="Helical" evidence="9">
    <location>
        <begin position="257"/>
        <end position="277"/>
    </location>
</feature>
<gene>
    <name evidence="11" type="ORF">N825_02765</name>
</gene>
<organism evidence="11 12">
    <name type="scientific">Skermanella stibiiresistens SB22</name>
    <dbReference type="NCBI Taxonomy" id="1385369"/>
    <lineage>
        <taxon>Bacteria</taxon>
        <taxon>Pseudomonadati</taxon>
        <taxon>Pseudomonadota</taxon>
        <taxon>Alphaproteobacteria</taxon>
        <taxon>Rhodospirillales</taxon>
        <taxon>Azospirillaceae</taxon>
        <taxon>Skermanella</taxon>
    </lineage>
</organism>
<dbReference type="GO" id="GO:0016020">
    <property type="term" value="C:membrane"/>
    <property type="evidence" value="ECO:0007669"/>
    <property type="project" value="UniProtKB-SubCell"/>
</dbReference>
<feature type="transmembrane region" description="Helical" evidence="9">
    <location>
        <begin position="358"/>
        <end position="380"/>
    </location>
</feature>
<keyword evidence="5 9" id="KW-0812">Transmembrane</keyword>
<protein>
    <submittedName>
        <fullName evidence="11">Peptidase M50</fullName>
    </submittedName>
</protein>
<evidence type="ECO:0000256" key="1">
    <source>
        <dbReference type="ARBA" id="ARBA00001947"/>
    </source>
</evidence>
<dbReference type="PATRIC" id="fig|1385369.3.peg.2795"/>
<dbReference type="SUPFAM" id="SSF111369">
    <property type="entry name" value="HlyD-like secretion proteins"/>
    <property type="match status" value="1"/>
</dbReference>
<comment type="subcellular location">
    <subcellularLocation>
        <location evidence="3">Cell envelope</location>
    </subcellularLocation>
    <subcellularLocation>
        <location evidence="2">Membrane</location>
        <topology evidence="2">Multi-pass membrane protein</topology>
    </subcellularLocation>
</comment>
<keyword evidence="12" id="KW-1185">Reference proteome</keyword>
<dbReference type="Gene3D" id="2.40.50.100">
    <property type="match status" value="1"/>
</dbReference>
<dbReference type="PANTHER" id="PTHR32347:SF23">
    <property type="entry name" value="BLL5650 PROTEIN"/>
    <property type="match status" value="1"/>
</dbReference>
<reference evidence="11 12" key="1">
    <citation type="submission" date="2013-08" db="EMBL/GenBank/DDBJ databases">
        <title>The genome sequence of Skermanella stibiiresistens.</title>
        <authorList>
            <person name="Zhu W."/>
            <person name="Wang G."/>
        </authorList>
    </citation>
    <scope>NUCLEOTIDE SEQUENCE [LARGE SCALE GENOMIC DNA]</scope>
    <source>
        <strain evidence="11 12">SB22</strain>
    </source>
</reference>
<feature type="domain" description="Peptidase M50" evidence="10">
    <location>
        <begin position="197"/>
        <end position="300"/>
    </location>
</feature>
<evidence type="ECO:0000256" key="3">
    <source>
        <dbReference type="ARBA" id="ARBA00004196"/>
    </source>
</evidence>
<evidence type="ECO:0000313" key="12">
    <source>
        <dbReference type="Proteomes" id="UP000019486"/>
    </source>
</evidence>
<feature type="transmembrane region" description="Helical" evidence="9">
    <location>
        <begin position="387"/>
        <end position="406"/>
    </location>
</feature>
<comment type="cofactor">
    <cofactor evidence="1">
        <name>Zn(2+)</name>
        <dbReference type="ChEBI" id="CHEBI:29105"/>
    </cofactor>
</comment>
<evidence type="ECO:0000256" key="6">
    <source>
        <dbReference type="ARBA" id="ARBA00022989"/>
    </source>
</evidence>
<dbReference type="Gene3D" id="1.10.287.470">
    <property type="entry name" value="Helix hairpin bin"/>
    <property type="match status" value="1"/>
</dbReference>
<dbReference type="Gene3D" id="2.40.30.170">
    <property type="match status" value="1"/>
</dbReference>
<dbReference type="GO" id="GO:0006508">
    <property type="term" value="P:proteolysis"/>
    <property type="evidence" value="ECO:0007669"/>
    <property type="project" value="InterPro"/>
</dbReference>
<dbReference type="PANTHER" id="PTHR32347">
    <property type="entry name" value="EFFLUX SYSTEM COMPONENT YKNX-RELATED"/>
    <property type="match status" value="1"/>
</dbReference>
<dbReference type="Pfam" id="PF02163">
    <property type="entry name" value="Peptidase_M50"/>
    <property type="match status" value="1"/>
</dbReference>
<evidence type="ECO:0000256" key="7">
    <source>
        <dbReference type="ARBA" id="ARBA00023054"/>
    </source>
</evidence>
<keyword evidence="7" id="KW-0175">Coiled coil</keyword>
<proteinExistence type="inferred from homology"/>
<dbReference type="InterPro" id="IPR008915">
    <property type="entry name" value="Peptidase_M50"/>
</dbReference>
<name>W9H573_9PROT</name>
<feature type="transmembrane region" description="Helical" evidence="9">
    <location>
        <begin position="145"/>
        <end position="167"/>
    </location>
</feature>
<evidence type="ECO:0000256" key="4">
    <source>
        <dbReference type="ARBA" id="ARBA00007931"/>
    </source>
</evidence>
<accession>W9H573</accession>
<sequence>MGGQMAGAPAPPARLLPLREELTLHAGPVTAEGSPTWTLHDPANNRFYRIGWLEFEILSRWEAGDMEEIAADIRRSTTLDAAVSHVELVARFLMSCNLLQARGEAALERLTRQAASIRVGPAKWLLKNYLFIRVPLVRPERFLKAALPMVGWVFTRGFLVAVLLMALTGGYLVMRQWDAFLATFPHFFSLEGAALSALALTGAKILHELGHAFTARRRGCRVPTMGVAFLVMWPVLYTDTSEAWKLPSRRHRLEIGAAGMAAELALAAVATLAWSFLPDGPARSAAFLLATSTWLLTLVINLNPFMRFDGYYLLSDYLDIPNLQDRSFALARWRLRELLFGLGDPVPERLPDHTRRVLIAYAFCTWIYRFFLFLGIALLVYHLFFKLLGIFLMMVEMVWFIARPIWSELREWVMGRDKVHVNRNSVATLLGLCCVVALVLVPWRSAIPAAAVLRAEQQLKLFTPRGARLAEVGVRIGQLVTAGDMLFRFDSPDLDHDLAQAERRVQVSRWQVQFQGMSRDLLERNQVSWRELEGAMAQAAGHRTELDKLVLTAPMSGRVVELADPLRTGEWLKANTELATVVDPASGIIEAYVGEADLARIAVGTSGTFHPDDLDIASVTGKVISIDDGSSRTLPEPTLASVNGGDVAVRDARGPEGALIPESPVYRVLIRPDGGLPAPARVQRGRVLLNGERESLIARTWRAGVGVLVRESGF</sequence>
<keyword evidence="6 9" id="KW-1133">Transmembrane helix</keyword>
<evidence type="ECO:0000256" key="8">
    <source>
        <dbReference type="ARBA" id="ARBA00023136"/>
    </source>
</evidence>
<evidence type="ECO:0000259" key="10">
    <source>
        <dbReference type="Pfam" id="PF02163"/>
    </source>
</evidence>
<dbReference type="Proteomes" id="UP000019486">
    <property type="component" value="Unassembled WGS sequence"/>
</dbReference>
<dbReference type="EMBL" id="AVFL01000009">
    <property type="protein sequence ID" value="EWY39936.1"/>
    <property type="molecule type" value="Genomic_DNA"/>
</dbReference>
<evidence type="ECO:0000313" key="11">
    <source>
        <dbReference type="EMBL" id="EWY39936.1"/>
    </source>
</evidence>
<dbReference type="AlphaFoldDB" id="W9H573"/>